<feature type="domain" description="TLDc" evidence="2">
    <location>
        <begin position="297"/>
        <end position="477"/>
    </location>
</feature>
<dbReference type="Pfam" id="PF07534">
    <property type="entry name" value="TLD"/>
    <property type="match status" value="1"/>
</dbReference>
<dbReference type="InterPro" id="IPR011333">
    <property type="entry name" value="SKP1/BTB/POZ_sf"/>
</dbReference>
<sequence length="479" mass="55758">MAENFLSDLSKDLGHLFSTGDNYDLIIQAGEGQNMKEFFAHSLILSARSTYFKTALSKEWAKKENGIIIFKKPNISPETIEIILKYLYTGIINFDKQNGAQVLKLLIASDELNLQKLKDYIQTYLIDNQAEYLRNDPVDILQIVFRYEGYENLRKFCLDVICENPKILFESSKFASLDQDLILLFLKRDELGIEEIEIWEFILKWALKRMSTQHNIDNLSQWMTSNFEELEKILHDLIPHIRWFQIPAKLFWRKISPFESIFPKQLYKDVIGYYCDPDTPPINVILPLRQNLLFNSVLIDRNNLSIIASWIDKKEKSFYNTKNTPYLFKQLYQASKDGFEAAKFHKLCDNKGSTIMISKLKENGQLIGGYNPLSWQCYNTYVNENGSWQSTPDSFLFTFTKKEEINSAVIIRVNQNNKNYAVCYDPNYGPAFGSGWDLIIRNNSIKCHSNCTYSNINSVLNSSVENILEDYEVFQVVKK</sequence>
<dbReference type="PROSITE" id="PS51886">
    <property type="entry name" value="TLDC"/>
    <property type="match status" value="1"/>
</dbReference>
<dbReference type="SUPFAM" id="SSF54695">
    <property type="entry name" value="POZ domain"/>
    <property type="match status" value="1"/>
</dbReference>
<dbReference type="Gene3D" id="3.30.710.10">
    <property type="entry name" value="Potassium Channel Kv1.1, Chain A"/>
    <property type="match status" value="1"/>
</dbReference>
<dbReference type="AlphaFoldDB" id="A0A397T9Y6"/>
<organism evidence="3 4">
    <name type="scientific">Glomus cerebriforme</name>
    <dbReference type="NCBI Taxonomy" id="658196"/>
    <lineage>
        <taxon>Eukaryota</taxon>
        <taxon>Fungi</taxon>
        <taxon>Fungi incertae sedis</taxon>
        <taxon>Mucoromycota</taxon>
        <taxon>Glomeromycotina</taxon>
        <taxon>Glomeromycetes</taxon>
        <taxon>Glomerales</taxon>
        <taxon>Glomeraceae</taxon>
        <taxon>Glomus</taxon>
    </lineage>
</organism>
<dbReference type="OrthoDB" id="25620at2759"/>
<feature type="domain" description="BTB" evidence="1">
    <location>
        <begin position="23"/>
        <end position="96"/>
    </location>
</feature>
<evidence type="ECO:0000313" key="3">
    <source>
        <dbReference type="EMBL" id="RIA91871.1"/>
    </source>
</evidence>
<evidence type="ECO:0000259" key="2">
    <source>
        <dbReference type="PROSITE" id="PS51886"/>
    </source>
</evidence>
<keyword evidence="4" id="KW-1185">Reference proteome</keyword>
<dbReference type="Pfam" id="PF00651">
    <property type="entry name" value="BTB"/>
    <property type="match status" value="1"/>
</dbReference>
<reference evidence="3 4" key="1">
    <citation type="submission" date="2018-06" db="EMBL/GenBank/DDBJ databases">
        <title>Comparative genomics reveals the genomic features of Rhizophagus irregularis, R. cerebriforme, R. diaphanum and Gigaspora rosea, and their symbiotic lifestyle signature.</title>
        <authorList>
            <person name="Morin E."/>
            <person name="San Clemente H."/>
            <person name="Chen E.C.H."/>
            <person name="De La Providencia I."/>
            <person name="Hainaut M."/>
            <person name="Kuo A."/>
            <person name="Kohler A."/>
            <person name="Murat C."/>
            <person name="Tang N."/>
            <person name="Roy S."/>
            <person name="Loubradou J."/>
            <person name="Henrissat B."/>
            <person name="Grigoriev I.V."/>
            <person name="Corradi N."/>
            <person name="Roux C."/>
            <person name="Martin F.M."/>
        </authorList>
    </citation>
    <scope>NUCLEOTIDE SEQUENCE [LARGE SCALE GENOMIC DNA]</scope>
    <source>
        <strain evidence="3 4">DAOM 227022</strain>
    </source>
</reference>
<dbReference type="InterPro" id="IPR051481">
    <property type="entry name" value="BTB-POZ/Galectin-3-binding"/>
</dbReference>
<dbReference type="Gene3D" id="1.25.40.420">
    <property type="match status" value="1"/>
</dbReference>
<dbReference type="PANTHER" id="PTHR24410:SF23">
    <property type="entry name" value="BTB DOMAIN-CONTAINING PROTEIN-RELATED"/>
    <property type="match status" value="1"/>
</dbReference>
<dbReference type="PROSITE" id="PS50097">
    <property type="entry name" value="BTB"/>
    <property type="match status" value="1"/>
</dbReference>
<dbReference type="SMART" id="SM00225">
    <property type="entry name" value="BTB"/>
    <property type="match status" value="1"/>
</dbReference>
<dbReference type="PANTHER" id="PTHR24410">
    <property type="entry name" value="HL07962P-RELATED"/>
    <property type="match status" value="1"/>
</dbReference>
<dbReference type="SMART" id="SM00584">
    <property type="entry name" value="TLDc"/>
    <property type="match status" value="1"/>
</dbReference>
<dbReference type="CDD" id="cd14733">
    <property type="entry name" value="BACK"/>
    <property type="match status" value="1"/>
</dbReference>
<dbReference type="InterPro" id="IPR000210">
    <property type="entry name" value="BTB/POZ_dom"/>
</dbReference>
<dbReference type="InterPro" id="IPR006571">
    <property type="entry name" value="TLDc_dom"/>
</dbReference>
<name>A0A397T9Y6_9GLOM</name>
<comment type="caution">
    <text evidence="3">The sequence shown here is derived from an EMBL/GenBank/DDBJ whole genome shotgun (WGS) entry which is preliminary data.</text>
</comment>
<dbReference type="Proteomes" id="UP000265703">
    <property type="component" value="Unassembled WGS sequence"/>
</dbReference>
<protein>
    <recommendedName>
        <fullName evidence="5">BTB/POZ domain-containing protein</fullName>
    </recommendedName>
</protein>
<evidence type="ECO:0008006" key="5">
    <source>
        <dbReference type="Google" id="ProtNLM"/>
    </source>
</evidence>
<dbReference type="EMBL" id="QKYT01000140">
    <property type="protein sequence ID" value="RIA91871.1"/>
    <property type="molecule type" value="Genomic_DNA"/>
</dbReference>
<proteinExistence type="predicted"/>
<accession>A0A397T9Y6</accession>
<evidence type="ECO:0000313" key="4">
    <source>
        <dbReference type="Proteomes" id="UP000265703"/>
    </source>
</evidence>
<evidence type="ECO:0000259" key="1">
    <source>
        <dbReference type="PROSITE" id="PS50097"/>
    </source>
</evidence>
<gene>
    <name evidence="3" type="ORF">C1645_875137</name>
</gene>
<dbReference type="CDD" id="cd18186">
    <property type="entry name" value="BTB_POZ_ZBTB_KLHL-like"/>
    <property type="match status" value="1"/>
</dbReference>